<comment type="similarity">
    <text evidence="1">Belongs to the CpsD/CapB family.</text>
</comment>
<dbReference type="EC" id="2.7.10.2" evidence="2"/>
<dbReference type="SUPFAM" id="SSF52540">
    <property type="entry name" value="P-loop containing nucleoside triphosphate hydrolases"/>
    <property type="match status" value="1"/>
</dbReference>
<dbReference type="InterPro" id="IPR050445">
    <property type="entry name" value="Bact_polysacc_biosynth/exp"/>
</dbReference>
<keyword evidence="14" id="KW-1185">Reference proteome</keyword>
<feature type="domain" description="AAA" evidence="12">
    <location>
        <begin position="523"/>
        <end position="665"/>
    </location>
</feature>
<evidence type="ECO:0000256" key="8">
    <source>
        <dbReference type="ARBA" id="ARBA00051245"/>
    </source>
</evidence>
<keyword evidence="3" id="KW-0808">Transferase</keyword>
<feature type="compositionally biased region" description="Basic and acidic residues" evidence="10">
    <location>
        <begin position="700"/>
        <end position="710"/>
    </location>
</feature>
<evidence type="ECO:0000259" key="12">
    <source>
        <dbReference type="Pfam" id="PF13614"/>
    </source>
</evidence>
<dbReference type="InterPro" id="IPR005702">
    <property type="entry name" value="Wzc-like_C"/>
</dbReference>
<feature type="transmembrane region" description="Helical" evidence="11">
    <location>
        <begin position="419"/>
        <end position="443"/>
    </location>
</feature>
<accession>A0ABS3FWG3</accession>
<comment type="caution">
    <text evidence="13">The sequence shown here is derived from an EMBL/GenBank/DDBJ whole genome shotgun (WGS) entry which is preliminary data.</text>
</comment>
<evidence type="ECO:0000256" key="1">
    <source>
        <dbReference type="ARBA" id="ARBA00007316"/>
    </source>
</evidence>
<dbReference type="InterPro" id="IPR027417">
    <property type="entry name" value="P-loop_NTPase"/>
</dbReference>
<dbReference type="PANTHER" id="PTHR32309:SF13">
    <property type="entry name" value="FERRIC ENTEROBACTIN TRANSPORT PROTEIN FEPE"/>
    <property type="match status" value="1"/>
</dbReference>
<evidence type="ECO:0000313" key="14">
    <source>
        <dbReference type="Proteomes" id="UP000664844"/>
    </source>
</evidence>
<evidence type="ECO:0000256" key="3">
    <source>
        <dbReference type="ARBA" id="ARBA00022679"/>
    </source>
</evidence>
<keyword evidence="11" id="KW-0812">Transmembrane</keyword>
<keyword evidence="7" id="KW-0829">Tyrosine-protein kinase</keyword>
<evidence type="ECO:0000256" key="9">
    <source>
        <dbReference type="SAM" id="Coils"/>
    </source>
</evidence>
<dbReference type="CDD" id="cd05387">
    <property type="entry name" value="BY-kinase"/>
    <property type="match status" value="1"/>
</dbReference>
<gene>
    <name evidence="13" type="ORF">J0895_20690</name>
</gene>
<organism evidence="13 14">
    <name type="scientific">Phormidium pseudopriestleyi FRX01</name>
    <dbReference type="NCBI Taxonomy" id="1759528"/>
    <lineage>
        <taxon>Bacteria</taxon>
        <taxon>Bacillati</taxon>
        <taxon>Cyanobacteriota</taxon>
        <taxon>Cyanophyceae</taxon>
        <taxon>Oscillatoriophycideae</taxon>
        <taxon>Oscillatoriales</taxon>
        <taxon>Oscillatoriaceae</taxon>
        <taxon>Phormidium</taxon>
    </lineage>
</organism>
<feature type="coiled-coil region" evidence="9">
    <location>
        <begin position="212"/>
        <end position="265"/>
    </location>
</feature>
<dbReference type="RefSeq" id="WP_207089889.1">
    <property type="nucleotide sequence ID" value="NZ_JAFLQW010000546.1"/>
</dbReference>
<reference evidence="13 14" key="1">
    <citation type="submission" date="2021-03" db="EMBL/GenBank/DDBJ databases">
        <title>Metabolic Capacity of the Antarctic Cyanobacterium Phormidium pseudopriestleyi that Sustains Oxygenic Photosynthesis in the Presence of Hydrogen Sulfide.</title>
        <authorList>
            <person name="Lumian J.E."/>
            <person name="Jungblut A.D."/>
            <person name="Dillon M.L."/>
            <person name="Hawes I."/>
            <person name="Doran P.T."/>
            <person name="Mackey T.J."/>
            <person name="Dick G.J."/>
            <person name="Grettenberger C.L."/>
            <person name="Sumner D.Y."/>
        </authorList>
    </citation>
    <scope>NUCLEOTIDE SEQUENCE [LARGE SCALE GENOMIC DNA]</scope>
    <source>
        <strain evidence="13 14">FRX01</strain>
    </source>
</reference>
<dbReference type="EMBL" id="JAFLQW010000546">
    <property type="protein sequence ID" value="MBO0351451.1"/>
    <property type="molecule type" value="Genomic_DNA"/>
</dbReference>
<comment type="catalytic activity">
    <reaction evidence="8">
        <text>L-tyrosyl-[protein] + ATP = O-phospho-L-tyrosyl-[protein] + ADP + H(+)</text>
        <dbReference type="Rhea" id="RHEA:10596"/>
        <dbReference type="Rhea" id="RHEA-COMP:10136"/>
        <dbReference type="Rhea" id="RHEA-COMP:20101"/>
        <dbReference type="ChEBI" id="CHEBI:15378"/>
        <dbReference type="ChEBI" id="CHEBI:30616"/>
        <dbReference type="ChEBI" id="CHEBI:46858"/>
        <dbReference type="ChEBI" id="CHEBI:61978"/>
        <dbReference type="ChEBI" id="CHEBI:456216"/>
        <dbReference type="EC" id="2.7.10.2"/>
    </reaction>
</comment>
<evidence type="ECO:0000256" key="2">
    <source>
        <dbReference type="ARBA" id="ARBA00011903"/>
    </source>
</evidence>
<sequence length="728" mass="80284">MAPPILKRYAIAFGKYKWFGFAAFVLTLGGAGFVAMQPPPEETYRARGALTYTTPAVTFSATGSQIQEQGKQLPKEILLAENVVTAVGTQVNEDPRKLAREVSLKPPKADGPPQIELGYTHPNRETAQTVVQALMEAMIEQSRMLNTTALRRMIDTIEERLPEALAELREAEQKLEEYEREEAVAILAARSGGLAGAIVANQNQQREIGLQLEGLDAQLASLEQRLGLTADQAYVSQALSADPIIAQLRAALHQIESQRELLSKDFRPLHPQMIELQKQETSYNELLERRATEVIGGGGMAAPLMNSAQIRKDSSLDPARQQLAQTLVNLQTQRQTWVQQLNSLTQTEQQLQQDYQTLPNKQLEQGRLAQQVALKQDLYNKMQNALADAKAAEAETSSSLSVAQEASVSKNEVTTQPPALIFALGGLVGILVGNALIFAISLLEGKFYTMEEVRGALQQQDLRILGILPEVFTPEFNDHEMPILRDPDSPYLEFYEKIRSNLLRIGEKAPKVLLITSVAAQEGKTFCAYNLAIAAARAGKRTLLIEADLRSPSQAQSLQVAIEPDANLEPLHYYGQFHQCIRLAPEIENLYVVPSAGPLKNSASAIESNEFRRLLEDARARFDLVILDSPALSVNNDAFLLEPFSDGMILVTRPCYTQGGMLTEYVEPLTESETVQLLGAVINGCDIPVPLLENIPRKEPLPLAHSHEPPQLEAMDSNPPKIPTRTSR</sequence>
<keyword evidence="11" id="KW-1133">Transmembrane helix</keyword>
<dbReference type="PANTHER" id="PTHR32309">
    <property type="entry name" value="TYROSINE-PROTEIN KINASE"/>
    <property type="match status" value="1"/>
</dbReference>
<evidence type="ECO:0000256" key="4">
    <source>
        <dbReference type="ARBA" id="ARBA00022741"/>
    </source>
</evidence>
<keyword evidence="6" id="KW-0067">ATP-binding</keyword>
<keyword evidence="5" id="KW-0418">Kinase</keyword>
<dbReference type="Pfam" id="PF13614">
    <property type="entry name" value="AAA_31"/>
    <property type="match status" value="1"/>
</dbReference>
<dbReference type="InterPro" id="IPR025669">
    <property type="entry name" value="AAA_dom"/>
</dbReference>
<keyword evidence="9" id="KW-0175">Coiled coil</keyword>
<feature type="region of interest" description="Disordered" evidence="10">
    <location>
        <begin position="700"/>
        <end position="728"/>
    </location>
</feature>
<feature type="coiled-coil region" evidence="9">
    <location>
        <begin position="154"/>
        <end position="188"/>
    </location>
</feature>
<dbReference type="Gene3D" id="3.40.50.300">
    <property type="entry name" value="P-loop containing nucleotide triphosphate hydrolases"/>
    <property type="match status" value="1"/>
</dbReference>
<proteinExistence type="inferred from homology"/>
<dbReference type="Proteomes" id="UP000664844">
    <property type="component" value="Unassembled WGS sequence"/>
</dbReference>
<evidence type="ECO:0000256" key="10">
    <source>
        <dbReference type="SAM" id="MobiDB-lite"/>
    </source>
</evidence>
<evidence type="ECO:0000256" key="11">
    <source>
        <dbReference type="SAM" id="Phobius"/>
    </source>
</evidence>
<evidence type="ECO:0000256" key="5">
    <source>
        <dbReference type="ARBA" id="ARBA00022777"/>
    </source>
</evidence>
<keyword evidence="4" id="KW-0547">Nucleotide-binding</keyword>
<protein>
    <recommendedName>
        <fullName evidence="2">non-specific protein-tyrosine kinase</fullName>
        <ecNumber evidence="2">2.7.10.2</ecNumber>
    </recommendedName>
</protein>
<evidence type="ECO:0000313" key="13">
    <source>
        <dbReference type="EMBL" id="MBO0351451.1"/>
    </source>
</evidence>
<keyword evidence="11" id="KW-0472">Membrane</keyword>
<name>A0ABS3FWG3_9CYAN</name>
<evidence type="ECO:0000256" key="7">
    <source>
        <dbReference type="ARBA" id="ARBA00023137"/>
    </source>
</evidence>
<evidence type="ECO:0000256" key="6">
    <source>
        <dbReference type="ARBA" id="ARBA00022840"/>
    </source>
</evidence>